<dbReference type="SUPFAM" id="SSF53448">
    <property type="entry name" value="Nucleotide-diphospho-sugar transferases"/>
    <property type="match status" value="1"/>
</dbReference>
<dbReference type="InterPro" id="IPR001173">
    <property type="entry name" value="Glyco_trans_2-like"/>
</dbReference>
<dbReference type="Pfam" id="PF00535">
    <property type="entry name" value="Glycos_transf_2"/>
    <property type="match status" value="1"/>
</dbReference>
<dbReference type="OrthoDB" id="9811884at2"/>
<accession>A0A0K0XXU0</accession>
<dbReference type="STRING" id="1579979.WM2015_2134"/>
<dbReference type="EMBL" id="CP012154">
    <property type="protein sequence ID" value="AKS42498.1"/>
    <property type="molecule type" value="Genomic_DNA"/>
</dbReference>
<dbReference type="AlphaFoldDB" id="A0A0K0XXU0"/>
<name>A0A0K0XXU0_9GAMM</name>
<dbReference type="InterPro" id="IPR050256">
    <property type="entry name" value="Glycosyltransferase_2"/>
</dbReference>
<dbReference type="InterPro" id="IPR029044">
    <property type="entry name" value="Nucleotide-diphossugar_trans"/>
</dbReference>
<protein>
    <submittedName>
        <fullName evidence="1">Glycosyl transferase family 2</fullName>
    </submittedName>
</protein>
<keyword evidence="1" id="KW-0808">Transferase</keyword>
<dbReference type="PANTHER" id="PTHR48090">
    <property type="entry name" value="UNDECAPRENYL-PHOSPHATE 4-DEOXY-4-FORMAMIDO-L-ARABINOSE TRANSFERASE-RELATED"/>
    <property type="match status" value="1"/>
</dbReference>
<dbReference type="CDD" id="cd04179">
    <property type="entry name" value="DPM_DPG-synthase_like"/>
    <property type="match status" value="1"/>
</dbReference>
<dbReference type="KEGG" id="wma:WM2015_2134"/>
<reference evidence="2" key="1">
    <citation type="submission" date="2015-07" db="EMBL/GenBank/DDBJ databases">
        <authorList>
            <person name="Kim K.M."/>
        </authorList>
    </citation>
    <scope>NUCLEOTIDE SEQUENCE [LARGE SCALE GENOMIC DNA]</scope>
    <source>
        <strain evidence="2">KCTC 42284</strain>
    </source>
</reference>
<sequence length="246" mass="26804">MIAGKKLVVVLPAYNAERTLERTLEEVDRTLVDDVVLVDDASQDRTAELARRLGIEHVIRHEHNRGYGGNQKTCYARALELGADIVIMLHPDYQYTPKLIPAMGGLVASGLFPAVLGSRILGGGALAGGMPLYKYIANRALTAFQNLCTGAKLSEYHTGYRAFSAELLRELDLAANSDDFIFDNQMLGQIIAAGHPIGEVTCPTRYFQDASSINFRRSVVYGLGVLGVSLAVLAARLGLPRARFLR</sequence>
<dbReference type="PATRIC" id="fig|1579979.3.peg.2180"/>
<dbReference type="GO" id="GO:0016740">
    <property type="term" value="F:transferase activity"/>
    <property type="evidence" value="ECO:0007669"/>
    <property type="project" value="UniProtKB-KW"/>
</dbReference>
<gene>
    <name evidence="1" type="ORF">WM2015_2134</name>
</gene>
<evidence type="ECO:0000313" key="1">
    <source>
        <dbReference type="EMBL" id="AKS42498.1"/>
    </source>
</evidence>
<dbReference type="Proteomes" id="UP000066624">
    <property type="component" value="Chromosome"/>
</dbReference>
<dbReference type="Gene3D" id="3.90.550.10">
    <property type="entry name" value="Spore Coat Polysaccharide Biosynthesis Protein SpsA, Chain A"/>
    <property type="match status" value="1"/>
</dbReference>
<dbReference type="RefSeq" id="WP_049726054.1">
    <property type="nucleotide sequence ID" value="NZ_CP012154.1"/>
</dbReference>
<proteinExistence type="predicted"/>
<dbReference type="PANTHER" id="PTHR48090:SF7">
    <property type="entry name" value="RFBJ PROTEIN"/>
    <property type="match status" value="1"/>
</dbReference>
<keyword evidence="2" id="KW-1185">Reference proteome</keyword>
<organism evidence="1 2">
    <name type="scientific">Wenzhouxiangella marina</name>
    <dbReference type="NCBI Taxonomy" id="1579979"/>
    <lineage>
        <taxon>Bacteria</taxon>
        <taxon>Pseudomonadati</taxon>
        <taxon>Pseudomonadota</taxon>
        <taxon>Gammaproteobacteria</taxon>
        <taxon>Chromatiales</taxon>
        <taxon>Wenzhouxiangellaceae</taxon>
        <taxon>Wenzhouxiangella</taxon>
    </lineage>
</organism>
<evidence type="ECO:0000313" key="2">
    <source>
        <dbReference type="Proteomes" id="UP000066624"/>
    </source>
</evidence>